<evidence type="ECO:0000259" key="11">
    <source>
        <dbReference type="PROSITE" id="PS51384"/>
    </source>
</evidence>
<feature type="transmembrane region" description="Helical" evidence="10">
    <location>
        <begin position="31"/>
        <end position="47"/>
    </location>
</feature>
<accession>A0AAD2JUR1</accession>
<reference evidence="12" key="1">
    <citation type="submission" date="2023-11" db="EMBL/GenBank/DDBJ databases">
        <authorList>
            <person name="De Vega J J."/>
            <person name="De Vega J J."/>
        </authorList>
    </citation>
    <scope>NUCLEOTIDE SEQUENCE</scope>
</reference>
<feature type="domain" description="FAD-binding FR-type" evidence="11">
    <location>
        <begin position="290"/>
        <end position="443"/>
    </location>
</feature>
<comment type="subcellular location">
    <subcellularLocation>
        <location evidence="1">Membrane</location>
        <topology evidence="1">Multi-pass membrane protein</topology>
    </subcellularLocation>
</comment>
<dbReference type="GO" id="GO:0006879">
    <property type="term" value="P:intracellular iron ion homeostasis"/>
    <property type="evidence" value="ECO:0007669"/>
    <property type="project" value="TreeGrafter"/>
</dbReference>
<dbReference type="SUPFAM" id="SSF52343">
    <property type="entry name" value="Ferredoxin reductase-like, C-terminal NADP-linked domain"/>
    <property type="match status" value="1"/>
</dbReference>
<dbReference type="Gene3D" id="3.40.50.80">
    <property type="entry name" value="Nucleotide-binding domain of ferredoxin-NADP reductase (FNR) module"/>
    <property type="match status" value="1"/>
</dbReference>
<keyword evidence="7" id="KW-0406">Ion transport</keyword>
<evidence type="ECO:0000256" key="3">
    <source>
        <dbReference type="ARBA" id="ARBA00022448"/>
    </source>
</evidence>
<dbReference type="CDD" id="cd06186">
    <property type="entry name" value="NOX_Duox_like_FAD_NADP"/>
    <property type="match status" value="1"/>
</dbReference>
<dbReference type="InterPro" id="IPR013121">
    <property type="entry name" value="Fe_red_NAD-bd_6"/>
</dbReference>
<evidence type="ECO:0000256" key="4">
    <source>
        <dbReference type="ARBA" id="ARBA00022692"/>
    </source>
</evidence>
<dbReference type="SFLD" id="SFLDG01168">
    <property type="entry name" value="Ferric_reductase_subgroup_(FRE"/>
    <property type="match status" value="1"/>
</dbReference>
<keyword evidence="8 10" id="KW-0472">Membrane</keyword>
<comment type="caution">
    <text evidence="12">The sequence shown here is derived from an EMBL/GenBank/DDBJ whole genome shotgun (WGS) entry which is preliminary data.</text>
</comment>
<dbReference type="GO" id="GO:0015677">
    <property type="term" value="P:copper ion import"/>
    <property type="evidence" value="ECO:0007669"/>
    <property type="project" value="TreeGrafter"/>
</dbReference>
<name>A0AAD2JUR1_9AGAR</name>
<protein>
    <recommendedName>
        <fullName evidence="11">FAD-binding FR-type domain-containing protein</fullName>
    </recommendedName>
</protein>
<keyword evidence="4 10" id="KW-0812">Transmembrane</keyword>
<dbReference type="Pfam" id="PF01794">
    <property type="entry name" value="Ferric_reduct"/>
    <property type="match status" value="1"/>
</dbReference>
<dbReference type="EMBL" id="CAVNYO010000031">
    <property type="protein sequence ID" value="CAK5263034.1"/>
    <property type="molecule type" value="Genomic_DNA"/>
</dbReference>
<dbReference type="InterPro" id="IPR017927">
    <property type="entry name" value="FAD-bd_FR_type"/>
</dbReference>
<dbReference type="InterPro" id="IPR013130">
    <property type="entry name" value="Fe3_Rdtase_TM_dom"/>
</dbReference>
<feature type="transmembrane region" description="Helical" evidence="10">
    <location>
        <begin position="226"/>
        <end position="243"/>
    </location>
</feature>
<keyword evidence="13" id="KW-1185">Reference proteome</keyword>
<proteinExistence type="inferred from homology"/>
<evidence type="ECO:0000313" key="13">
    <source>
        <dbReference type="Proteomes" id="UP001295794"/>
    </source>
</evidence>
<evidence type="ECO:0000256" key="6">
    <source>
        <dbReference type="ARBA" id="ARBA00023002"/>
    </source>
</evidence>
<evidence type="ECO:0000256" key="8">
    <source>
        <dbReference type="ARBA" id="ARBA00023136"/>
    </source>
</evidence>
<sequence>MSTDHGAAPVIPSSLLPYQSYTLDPVWQTRFTYMWCAALGAFVLLNLPRTFTPASIRENLLVSWRGVGVDYTEVDYNQDAAPPRKPVAGVQTRRRTWGFIGRIMSLRLWCLPGLPLNMGQITSVAIYAVFVLVSTTYAVPLTENPNRAGFLALAQLPPVFLFASKNSPLTALLLPPGTDYTRLNYIHRWAGRLLVLCGLVHGTMWINNHLIFGLPILTQQKEGSGVAALAVLLVLVLSSLGIVRRWAYATFLVIHYLTFPAFFVTICYHTVYAIPWIFPAVALYTFDLTLRFFRWRVVASRIEAKNGMSLIHIPHAKTGWRAGQHVQLRAVFNGRAWESHPLSICCASPEISCLRAEDGTALGMMLGARACGDWSRALLEYAQLPELSQGEIDAFFQDDEETCDDCEKTGIESQATKDHDSNELPGRLTMAVLEGPYGGPTLRATDFEKVLLMAGGSGATFTLGVLDELIGRATRGERVKTREVVWVWCVRSFGAINWFAQHLQQIAARAASPSSPIRLKIRIFVTCLCDPDAVPDIHGCLVREALRPSVGRWLDGLVSGTLAAVDAEYASKEVGESDYLSSDADLEKGAAAVSDTVQGGVAVFAAGPGSLLAEAGNAVVAANLSGRARACGGVEFCGEAFKCR</sequence>
<evidence type="ECO:0000256" key="5">
    <source>
        <dbReference type="ARBA" id="ARBA00022989"/>
    </source>
</evidence>
<evidence type="ECO:0000256" key="7">
    <source>
        <dbReference type="ARBA" id="ARBA00023065"/>
    </source>
</evidence>
<dbReference type="PANTHER" id="PTHR32361:SF9">
    <property type="entry name" value="FERRIC REDUCTASE TRANSMEMBRANE COMPONENT 3-RELATED"/>
    <property type="match status" value="1"/>
</dbReference>
<evidence type="ECO:0000256" key="9">
    <source>
        <dbReference type="ARBA" id="ARBA00023180"/>
    </source>
</evidence>
<dbReference type="SFLD" id="SFLDS00052">
    <property type="entry name" value="Ferric_Reductase_Domain"/>
    <property type="match status" value="1"/>
</dbReference>
<feature type="transmembrane region" description="Helical" evidence="10">
    <location>
        <begin position="189"/>
        <end position="206"/>
    </location>
</feature>
<evidence type="ECO:0000256" key="2">
    <source>
        <dbReference type="ARBA" id="ARBA00006278"/>
    </source>
</evidence>
<keyword evidence="6" id="KW-0560">Oxidoreductase</keyword>
<dbReference type="Pfam" id="PF08030">
    <property type="entry name" value="NAD_binding_6"/>
    <property type="match status" value="1"/>
</dbReference>
<dbReference type="Proteomes" id="UP001295794">
    <property type="component" value="Unassembled WGS sequence"/>
</dbReference>
<organism evidence="12 13">
    <name type="scientific">Mycena citricolor</name>
    <dbReference type="NCBI Taxonomy" id="2018698"/>
    <lineage>
        <taxon>Eukaryota</taxon>
        <taxon>Fungi</taxon>
        <taxon>Dikarya</taxon>
        <taxon>Basidiomycota</taxon>
        <taxon>Agaricomycotina</taxon>
        <taxon>Agaricomycetes</taxon>
        <taxon>Agaricomycetidae</taxon>
        <taxon>Agaricales</taxon>
        <taxon>Marasmiineae</taxon>
        <taxon>Mycenaceae</taxon>
        <taxon>Mycena</taxon>
    </lineage>
</organism>
<dbReference type="AlphaFoldDB" id="A0AAD2JUR1"/>
<dbReference type="InterPro" id="IPR051410">
    <property type="entry name" value="Ferric/Cupric_Reductase"/>
</dbReference>
<keyword evidence="9" id="KW-0325">Glycoprotein</keyword>
<dbReference type="InterPro" id="IPR039261">
    <property type="entry name" value="FNR_nucleotide-bd"/>
</dbReference>
<evidence type="ECO:0000256" key="1">
    <source>
        <dbReference type="ARBA" id="ARBA00004141"/>
    </source>
</evidence>
<evidence type="ECO:0000256" key="10">
    <source>
        <dbReference type="SAM" id="Phobius"/>
    </source>
</evidence>
<dbReference type="GO" id="GO:0000293">
    <property type="term" value="F:ferric-chelate reductase activity"/>
    <property type="evidence" value="ECO:0007669"/>
    <property type="project" value="UniProtKB-ARBA"/>
</dbReference>
<keyword evidence="5 10" id="KW-1133">Transmembrane helix</keyword>
<keyword evidence="3" id="KW-0813">Transport</keyword>
<dbReference type="GO" id="GO:0006826">
    <property type="term" value="P:iron ion transport"/>
    <property type="evidence" value="ECO:0007669"/>
    <property type="project" value="TreeGrafter"/>
</dbReference>
<dbReference type="GO" id="GO:0005886">
    <property type="term" value="C:plasma membrane"/>
    <property type="evidence" value="ECO:0007669"/>
    <property type="project" value="TreeGrafter"/>
</dbReference>
<evidence type="ECO:0000313" key="12">
    <source>
        <dbReference type="EMBL" id="CAK5263034.1"/>
    </source>
</evidence>
<dbReference type="PANTHER" id="PTHR32361">
    <property type="entry name" value="FERRIC/CUPRIC REDUCTASE TRANSMEMBRANE COMPONENT"/>
    <property type="match status" value="1"/>
</dbReference>
<dbReference type="PROSITE" id="PS51384">
    <property type="entry name" value="FAD_FR"/>
    <property type="match status" value="1"/>
</dbReference>
<gene>
    <name evidence="12" type="ORF">MYCIT1_LOCUS2210</name>
</gene>
<comment type="similarity">
    <text evidence="2">Belongs to the ferric reductase (FRE) family.</text>
</comment>